<sequence>MTRVDEYLQAATRENTRLSYQAAVDHFEVTWGGVLPATSAQIVRYLADYGDKLACSTLKQRLAALAQWHRSQGFPDPTKAPVVKKILKGIAELHPQQSRQAKPLQLAVLDTVCQWLDGEIRLAQHDPTFNGLATLLRNKALILVGFWRAFRADELCRMRIENTFVHPGEGMTIYLPRSKTDRLNQGVTYKVPMLSRLCPVSAYQAWIQHSNRVKGPVFPKINRWGQSAELSMHTRSIIPLLRRIFAHAGLEDAQLYSSHSLRRGFASWAGTNQWDLKSLMAYVGWKNMQSALIYIDMQDPFSQRQIESTLQQQLPSPASPSLPVKQSTELLVHLSVERFHARVKHQSHLIKLLERFCLSPHGMEVVDAQRGHYRLHVTNNDPGELEDIIDDLLQQMHTLANDRQCMLEVQITAPHSGKTWY</sequence>
<dbReference type="Proteomes" id="UP000262073">
    <property type="component" value="Chromosome"/>
</dbReference>
<keyword evidence="5" id="KW-1185">Reference proteome</keyword>
<proteinExistence type="predicted"/>
<dbReference type="InterPro" id="IPR002104">
    <property type="entry name" value="Integrase_catalytic"/>
</dbReference>
<keyword evidence="2" id="KW-0233">DNA recombination</keyword>
<feature type="domain" description="Tyr recombinase" evidence="3">
    <location>
        <begin position="99"/>
        <end position="308"/>
    </location>
</feature>
<keyword evidence="1" id="KW-0238">DNA-binding</keyword>
<dbReference type="EMBL" id="CP031769">
    <property type="protein sequence ID" value="AXR06592.1"/>
    <property type="molecule type" value="Genomic_DNA"/>
</dbReference>
<evidence type="ECO:0000259" key="3">
    <source>
        <dbReference type="PROSITE" id="PS51898"/>
    </source>
</evidence>
<dbReference type="InterPro" id="IPR052925">
    <property type="entry name" value="Phage_Integrase-like_Recomb"/>
</dbReference>
<dbReference type="PANTHER" id="PTHR34605:SF3">
    <property type="entry name" value="P CELL-TYPE AGGLUTINATION PROTEIN MAP4-LIKE-RELATED"/>
    <property type="match status" value="1"/>
</dbReference>
<dbReference type="SUPFAM" id="SSF56349">
    <property type="entry name" value="DNA breaking-rejoining enzymes"/>
    <property type="match status" value="1"/>
</dbReference>
<dbReference type="KEGG" id="salm:D0Y50_09550"/>
<dbReference type="PROSITE" id="PS51898">
    <property type="entry name" value="TYR_RECOMBINASE"/>
    <property type="match status" value="1"/>
</dbReference>
<protein>
    <recommendedName>
        <fullName evidence="3">Tyr recombinase domain-containing protein</fullName>
    </recommendedName>
</protein>
<dbReference type="InterPro" id="IPR010998">
    <property type="entry name" value="Integrase_recombinase_N"/>
</dbReference>
<dbReference type="InterPro" id="IPR011010">
    <property type="entry name" value="DNA_brk_join_enz"/>
</dbReference>
<dbReference type="CDD" id="cd00799">
    <property type="entry name" value="INT_Cre_C"/>
    <property type="match status" value="1"/>
</dbReference>
<name>A0A346NM35_9ALTE</name>
<dbReference type="Pfam" id="PF00589">
    <property type="entry name" value="Phage_integrase"/>
    <property type="match status" value="1"/>
</dbReference>
<evidence type="ECO:0000313" key="5">
    <source>
        <dbReference type="Proteomes" id="UP000262073"/>
    </source>
</evidence>
<dbReference type="PANTHER" id="PTHR34605">
    <property type="entry name" value="PHAGE_INTEGRASE DOMAIN-CONTAINING PROTEIN"/>
    <property type="match status" value="1"/>
</dbReference>
<evidence type="ECO:0000256" key="2">
    <source>
        <dbReference type="ARBA" id="ARBA00023172"/>
    </source>
</evidence>
<dbReference type="Gene3D" id="1.10.443.10">
    <property type="entry name" value="Intergrase catalytic core"/>
    <property type="match status" value="1"/>
</dbReference>
<evidence type="ECO:0000256" key="1">
    <source>
        <dbReference type="ARBA" id="ARBA00023125"/>
    </source>
</evidence>
<dbReference type="RefSeq" id="WP_117316657.1">
    <property type="nucleotide sequence ID" value="NZ_CP031769.1"/>
</dbReference>
<dbReference type="OrthoDB" id="5914130at2"/>
<dbReference type="GO" id="GO:0003677">
    <property type="term" value="F:DNA binding"/>
    <property type="evidence" value="ECO:0007669"/>
    <property type="project" value="UniProtKB-KW"/>
</dbReference>
<gene>
    <name evidence="4" type="ORF">D0Y50_09550</name>
</gene>
<evidence type="ECO:0000313" key="4">
    <source>
        <dbReference type="EMBL" id="AXR06592.1"/>
    </source>
</evidence>
<reference evidence="4 5" key="1">
    <citation type="submission" date="2018-08" db="EMBL/GenBank/DDBJ databases">
        <title>Salinimonas sediminis sp. nov., a piezophilic bacterium isolated from a deep-sea sediment sample from the New Britain Trench.</title>
        <authorList>
            <person name="Cao J."/>
        </authorList>
    </citation>
    <scope>NUCLEOTIDE SEQUENCE [LARGE SCALE GENOMIC DNA]</scope>
    <source>
        <strain evidence="4 5">N102</strain>
    </source>
</reference>
<dbReference type="GO" id="GO:0015074">
    <property type="term" value="P:DNA integration"/>
    <property type="evidence" value="ECO:0007669"/>
    <property type="project" value="InterPro"/>
</dbReference>
<accession>A0A346NM35</accession>
<dbReference type="SUPFAM" id="SSF47823">
    <property type="entry name" value="lambda integrase-like, N-terminal domain"/>
    <property type="match status" value="1"/>
</dbReference>
<organism evidence="4 5">
    <name type="scientific">Salinimonas sediminis</name>
    <dbReference type="NCBI Taxonomy" id="2303538"/>
    <lineage>
        <taxon>Bacteria</taxon>
        <taxon>Pseudomonadati</taxon>
        <taxon>Pseudomonadota</taxon>
        <taxon>Gammaproteobacteria</taxon>
        <taxon>Alteromonadales</taxon>
        <taxon>Alteromonadaceae</taxon>
        <taxon>Alteromonas/Salinimonas group</taxon>
        <taxon>Salinimonas</taxon>
    </lineage>
</organism>
<dbReference type="Gene3D" id="1.10.150.130">
    <property type="match status" value="1"/>
</dbReference>
<dbReference type="InterPro" id="IPR013762">
    <property type="entry name" value="Integrase-like_cat_sf"/>
</dbReference>
<dbReference type="AlphaFoldDB" id="A0A346NM35"/>
<dbReference type="GO" id="GO:0006310">
    <property type="term" value="P:DNA recombination"/>
    <property type="evidence" value="ECO:0007669"/>
    <property type="project" value="UniProtKB-KW"/>
</dbReference>